<dbReference type="InterPro" id="IPR036629">
    <property type="entry name" value="YjbJ_sf"/>
</dbReference>
<comment type="caution">
    <text evidence="4">The sequence shown here is derived from an EMBL/GenBank/DDBJ whole genome shotgun (WGS) entry which is preliminary data.</text>
</comment>
<dbReference type="Gene3D" id="1.10.1470.10">
    <property type="entry name" value="YjbJ"/>
    <property type="match status" value="1"/>
</dbReference>
<evidence type="ECO:0000256" key="1">
    <source>
        <dbReference type="ARBA" id="ARBA00009129"/>
    </source>
</evidence>
<dbReference type="SUPFAM" id="SSF69047">
    <property type="entry name" value="Hypothetical protein YjbJ"/>
    <property type="match status" value="1"/>
</dbReference>
<organism evidence="4 5">
    <name type="scientific">Haloechinothrix aidingensis</name>
    <dbReference type="NCBI Taxonomy" id="2752311"/>
    <lineage>
        <taxon>Bacteria</taxon>
        <taxon>Bacillati</taxon>
        <taxon>Actinomycetota</taxon>
        <taxon>Actinomycetes</taxon>
        <taxon>Pseudonocardiales</taxon>
        <taxon>Pseudonocardiaceae</taxon>
        <taxon>Haloechinothrix</taxon>
    </lineage>
</organism>
<accession>A0A838ADX9</accession>
<name>A0A838ADX9_9PSEU</name>
<feature type="region of interest" description="Disordered" evidence="2">
    <location>
        <begin position="1"/>
        <end position="85"/>
    </location>
</feature>
<sequence>MGILDKIRNKAEQAAGSAKEKAGEVAGDGDLADSGKADRLEGQVREAGNEWKDKAEDVAGQARDKAGGAVSDAKDRLDDRFDDED</sequence>
<dbReference type="Pfam" id="PF05532">
    <property type="entry name" value="CsbD"/>
    <property type="match status" value="1"/>
</dbReference>
<feature type="domain" description="CsbD-like" evidence="3">
    <location>
        <begin position="5"/>
        <end position="57"/>
    </location>
</feature>
<evidence type="ECO:0000256" key="2">
    <source>
        <dbReference type="SAM" id="MobiDB-lite"/>
    </source>
</evidence>
<protein>
    <submittedName>
        <fullName evidence="4">CsbD family protein</fullName>
    </submittedName>
</protein>
<evidence type="ECO:0000313" key="4">
    <source>
        <dbReference type="EMBL" id="MBA0127492.1"/>
    </source>
</evidence>
<dbReference type="RefSeq" id="WP_180894312.1">
    <property type="nucleotide sequence ID" value="NZ_JACCKD010000007.1"/>
</dbReference>
<feature type="compositionally biased region" description="Basic and acidic residues" evidence="2">
    <location>
        <begin position="1"/>
        <end position="11"/>
    </location>
</feature>
<proteinExistence type="inferred from homology"/>
<keyword evidence="5" id="KW-1185">Reference proteome</keyword>
<reference evidence="4 5" key="1">
    <citation type="submission" date="2020-07" db="EMBL/GenBank/DDBJ databases">
        <title>Genome of Haloechinothrix sp.</title>
        <authorList>
            <person name="Tang S.-K."/>
            <person name="Yang L."/>
            <person name="Zhu W.-Y."/>
        </authorList>
    </citation>
    <scope>NUCLEOTIDE SEQUENCE [LARGE SCALE GENOMIC DNA]</scope>
    <source>
        <strain evidence="4 5">YIM 98757</strain>
    </source>
</reference>
<evidence type="ECO:0000313" key="5">
    <source>
        <dbReference type="Proteomes" id="UP000582974"/>
    </source>
</evidence>
<dbReference type="EMBL" id="JACCKD010000007">
    <property type="protein sequence ID" value="MBA0127492.1"/>
    <property type="molecule type" value="Genomic_DNA"/>
</dbReference>
<gene>
    <name evidence="4" type="ORF">H0B56_18260</name>
</gene>
<dbReference type="Proteomes" id="UP000582974">
    <property type="component" value="Unassembled WGS sequence"/>
</dbReference>
<dbReference type="AlphaFoldDB" id="A0A838ADX9"/>
<feature type="compositionally biased region" description="Basic and acidic residues" evidence="2">
    <location>
        <begin position="33"/>
        <end position="79"/>
    </location>
</feature>
<evidence type="ECO:0000259" key="3">
    <source>
        <dbReference type="Pfam" id="PF05532"/>
    </source>
</evidence>
<comment type="similarity">
    <text evidence="1">Belongs to the UPF0337 (CsbD) family.</text>
</comment>
<dbReference type="InterPro" id="IPR008462">
    <property type="entry name" value="CsbD"/>
</dbReference>